<dbReference type="InterPro" id="IPR040079">
    <property type="entry name" value="Glutathione_S-Trfase"/>
</dbReference>
<gene>
    <name evidence="7" type="ORF">FBZ96_103490</name>
</gene>
<accession>A0A560DX76</accession>
<dbReference type="InterPro" id="IPR010987">
    <property type="entry name" value="Glutathione-S-Trfase_C-like"/>
</dbReference>
<keyword evidence="2 7" id="KW-0808">Transferase</keyword>
<dbReference type="EMBL" id="VITK01000003">
    <property type="protein sequence ID" value="TWB01711.1"/>
    <property type="molecule type" value="Genomic_DNA"/>
</dbReference>
<evidence type="ECO:0000313" key="8">
    <source>
        <dbReference type="Proteomes" id="UP000319949"/>
    </source>
</evidence>
<dbReference type="SUPFAM" id="SSF52833">
    <property type="entry name" value="Thioredoxin-like"/>
    <property type="match status" value="1"/>
</dbReference>
<comment type="catalytic activity">
    <reaction evidence="3">
        <text>RX + glutathione = an S-substituted glutathione + a halide anion + H(+)</text>
        <dbReference type="Rhea" id="RHEA:16437"/>
        <dbReference type="ChEBI" id="CHEBI:15378"/>
        <dbReference type="ChEBI" id="CHEBI:16042"/>
        <dbReference type="ChEBI" id="CHEBI:17792"/>
        <dbReference type="ChEBI" id="CHEBI:57925"/>
        <dbReference type="ChEBI" id="CHEBI:90779"/>
        <dbReference type="EC" id="2.5.1.18"/>
    </reaction>
</comment>
<dbReference type="STRING" id="1803665.GCA_001641335_00146"/>
<dbReference type="InterPro" id="IPR036249">
    <property type="entry name" value="Thioredoxin-like_sf"/>
</dbReference>
<protein>
    <recommendedName>
        <fullName evidence="1">glutathione transferase</fullName>
        <ecNumber evidence="1">2.5.1.18</ecNumber>
    </recommendedName>
</protein>
<dbReference type="InterPro" id="IPR036282">
    <property type="entry name" value="Glutathione-S-Trfase_C_sf"/>
</dbReference>
<dbReference type="SFLD" id="SFLDS00019">
    <property type="entry name" value="Glutathione_Transferase_(cytos"/>
    <property type="match status" value="1"/>
</dbReference>
<dbReference type="CDD" id="cd03046">
    <property type="entry name" value="GST_N_GTT1_like"/>
    <property type="match status" value="1"/>
</dbReference>
<dbReference type="FunFam" id="3.40.30.10:FF:000156">
    <property type="entry name" value="Glutathione S-transferase 1"/>
    <property type="match status" value="1"/>
</dbReference>
<dbReference type="AlphaFoldDB" id="A0A560DX76"/>
<evidence type="ECO:0000256" key="3">
    <source>
        <dbReference type="ARBA" id="ARBA00047960"/>
    </source>
</evidence>
<name>A0A560DX76_9BRAD</name>
<dbReference type="PANTHER" id="PTHR44051:SF9">
    <property type="entry name" value="GLUTATHIONE S-TRANSFERASE 1"/>
    <property type="match status" value="1"/>
</dbReference>
<dbReference type="SFLD" id="SFLDG00358">
    <property type="entry name" value="Main_(cytGST)"/>
    <property type="match status" value="1"/>
</dbReference>
<proteinExistence type="inferred from homology"/>
<dbReference type="GO" id="GO:0004364">
    <property type="term" value="F:glutathione transferase activity"/>
    <property type="evidence" value="ECO:0007669"/>
    <property type="project" value="UniProtKB-EC"/>
</dbReference>
<dbReference type="RefSeq" id="WP_145660908.1">
    <property type="nucleotide sequence ID" value="NZ_VITK01000003.1"/>
</dbReference>
<evidence type="ECO:0000256" key="2">
    <source>
        <dbReference type="ARBA" id="ARBA00022679"/>
    </source>
</evidence>
<dbReference type="GO" id="GO:0005737">
    <property type="term" value="C:cytoplasm"/>
    <property type="evidence" value="ECO:0007669"/>
    <property type="project" value="UniProtKB-ARBA"/>
</dbReference>
<feature type="domain" description="GST N-terminal" evidence="5">
    <location>
        <begin position="1"/>
        <end position="81"/>
    </location>
</feature>
<dbReference type="GO" id="GO:0004601">
    <property type="term" value="F:peroxidase activity"/>
    <property type="evidence" value="ECO:0007669"/>
    <property type="project" value="UniProtKB-ARBA"/>
</dbReference>
<comment type="similarity">
    <text evidence="4">Belongs to the GST superfamily.</text>
</comment>
<keyword evidence="8" id="KW-1185">Reference proteome</keyword>
<dbReference type="InterPro" id="IPR004045">
    <property type="entry name" value="Glutathione_S-Trfase_N"/>
</dbReference>
<dbReference type="Proteomes" id="UP000319949">
    <property type="component" value="Unassembled WGS sequence"/>
</dbReference>
<dbReference type="PANTHER" id="PTHR44051">
    <property type="entry name" value="GLUTATHIONE S-TRANSFERASE-RELATED"/>
    <property type="match status" value="1"/>
</dbReference>
<evidence type="ECO:0000259" key="5">
    <source>
        <dbReference type="PROSITE" id="PS50404"/>
    </source>
</evidence>
<dbReference type="SUPFAM" id="SSF47616">
    <property type="entry name" value="GST C-terminal domain-like"/>
    <property type="match status" value="1"/>
</dbReference>
<dbReference type="PROSITE" id="PS50404">
    <property type="entry name" value="GST_NTER"/>
    <property type="match status" value="1"/>
</dbReference>
<dbReference type="Gene3D" id="3.40.30.10">
    <property type="entry name" value="Glutaredoxin"/>
    <property type="match status" value="1"/>
</dbReference>
<evidence type="ECO:0000256" key="4">
    <source>
        <dbReference type="RuleBase" id="RU003494"/>
    </source>
</evidence>
<reference evidence="7 8" key="1">
    <citation type="submission" date="2019-06" db="EMBL/GenBank/DDBJ databases">
        <title>Genomic Encyclopedia of Type Strains, Phase IV (KMG-V): Genome sequencing to study the core and pangenomes of soil and plant-associated prokaryotes.</title>
        <authorList>
            <person name="Whitman W."/>
        </authorList>
    </citation>
    <scope>NUCLEOTIDE SEQUENCE [LARGE SCALE GENOMIC DNA]</scope>
    <source>
        <strain evidence="7 8">BR 510</strain>
    </source>
</reference>
<evidence type="ECO:0000256" key="1">
    <source>
        <dbReference type="ARBA" id="ARBA00012452"/>
    </source>
</evidence>
<dbReference type="OrthoDB" id="9810080at2"/>
<dbReference type="Gene3D" id="1.20.1050.10">
    <property type="match status" value="1"/>
</dbReference>
<evidence type="ECO:0000259" key="6">
    <source>
        <dbReference type="PROSITE" id="PS50405"/>
    </source>
</evidence>
<dbReference type="InterPro" id="IPR004046">
    <property type="entry name" value="GST_C"/>
</dbReference>
<comment type="caution">
    <text evidence="7">The sequence shown here is derived from an EMBL/GenBank/DDBJ whole genome shotgun (WGS) entry which is preliminary data.</text>
</comment>
<dbReference type="Pfam" id="PF02798">
    <property type="entry name" value="GST_N"/>
    <property type="match status" value="1"/>
</dbReference>
<organism evidence="7 8">
    <name type="scientific">Bradyrhizobium stylosanthis</name>
    <dbReference type="NCBI Taxonomy" id="1803665"/>
    <lineage>
        <taxon>Bacteria</taxon>
        <taxon>Pseudomonadati</taxon>
        <taxon>Pseudomonadota</taxon>
        <taxon>Alphaproteobacteria</taxon>
        <taxon>Hyphomicrobiales</taxon>
        <taxon>Nitrobacteraceae</taxon>
        <taxon>Bradyrhizobium</taxon>
    </lineage>
</organism>
<dbReference type="PROSITE" id="PS50405">
    <property type="entry name" value="GST_CTER"/>
    <property type="match status" value="1"/>
</dbReference>
<dbReference type="SFLD" id="SFLDG01150">
    <property type="entry name" value="Main.1:_Beta-like"/>
    <property type="match status" value="1"/>
</dbReference>
<sequence>MLTVHHLGKSQSERIVWLCEELEIPYELKRYTRDATTMLAPPDYKALHPIGAAPVITDGDLVLAESGAIVDYIMAKYGNGRLALRPDDADFAQFLYWFHFANGTLQAGMGRLMILNRLKLTDDNPMLVATRGRVDRAFDLMDARVRDAEYLAGKTFTTADIMIGFSLTTMRYFQPYDVQRCPNVVRYLARISARPAYRRAMEKGDPGMALLLS</sequence>
<feature type="domain" description="GST C-terminal" evidence="6">
    <location>
        <begin position="87"/>
        <end position="210"/>
    </location>
</feature>
<dbReference type="Pfam" id="PF00043">
    <property type="entry name" value="GST_C"/>
    <property type="match status" value="1"/>
</dbReference>
<dbReference type="EC" id="2.5.1.18" evidence="1"/>
<evidence type="ECO:0000313" key="7">
    <source>
        <dbReference type="EMBL" id="TWB01711.1"/>
    </source>
</evidence>